<gene>
    <name evidence="2" type="ORF">JMN32_03310</name>
</gene>
<dbReference type="SUPFAM" id="SSF56935">
    <property type="entry name" value="Porins"/>
    <property type="match status" value="1"/>
</dbReference>
<dbReference type="EMBL" id="JAEUGD010000004">
    <property type="protein sequence ID" value="MBL6445320.1"/>
    <property type="molecule type" value="Genomic_DNA"/>
</dbReference>
<keyword evidence="3" id="KW-1185">Reference proteome</keyword>
<accession>A0A937FVW1</accession>
<feature type="chain" id="PRO_5037808609" evidence="1">
    <location>
        <begin position="22"/>
        <end position="388"/>
    </location>
</feature>
<evidence type="ECO:0000313" key="2">
    <source>
        <dbReference type="EMBL" id="MBL6445320.1"/>
    </source>
</evidence>
<protein>
    <submittedName>
        <fullName evidence="2">Uncharacterized protein</fullName>
    </submittedName>
</protein>
<dbReference type="Gene3D" id="2.40.160.10">
    <property type="entry name" value="Porin"/>
    <property type="match status" value="1"/>
</dbReference>
<dbReference type="Proteomes" id="UP000614216">
    <property type="component" value="Unassembled WGS sequence"/>
</dbReference>
<feature type="signal peptide" evidence="1">
    <location>
        <begin position="1"/>
        <end position="21"/>
    </location>
</feature>
<sequence>MFFKSFIIGCISLFLIQYSSAQDKPEIDIGGALRFNYNLSTWKDGQKSRGGDFGYDVFRINAKAKYKGVKLNAEYRLYATGFGGGMLKQGWIGYDFNEKNNLQIGLTQVPFGITQYNSHNWFFSINYYAGLEDDHDMGAKFSHKGEKIDYAIAFFKNAEEMSFGSYSDHSDSRYSYDIASKDWDGDGTADLRNKEVNQLNGKINYKFGQENIKHKLGASAQYGGVQNLDTEKMGNHYALAVHYELNARKFDLKAQVSNYKIDAKNPSNEPRNIAAMTAYGYPYFIATEATTYTLGVGYNIPVEWGPISSIQIYNDFGYVDKAEKNFEETIMNVTGALITAGNVYTYVDFASGKNMPWLNPDFDNSLAQGSSTSGDWNLRFNVNIGYYF</sequence>
<comment type="caution">
    <text evidence="2">The sequence shown here is derived from an EMBL/GenBank/DDBJ whole genome shotgun (WGS) entry which is preliminary data.</text>
</comment>
<dbReference type="InterPro" id="IPR023614">
    <property type="entry name" value="Porin_dom_sf"/>
</dbReference>
<organism evidence="2 3">
    <name type="scientific">Fulvivirga marina</name>
    <dbReference type="NCBI Taxonomy" id="2494733"/>
    <lineage>
        <taxon>Bacteria</taxon>
        <taxon>Pseudomonadati</taxon>
        <taxon>Bacteroidota</taxon>
        <taxon>Cytophagia</taxon>
        <taxon>Cytophagales</taxon>
        <taxon>Fulvivirgaceae</taxon>
        <taxon>Fulvivirga</taxon>
    </lineage>
</organism>
<dbReference type="AlphaFoldDB" id="A0A937FVW1"/>
<evidence type="ECO:0000313" key="3">
    <source>
        <dbReference type="Proteomes" id="UP000614216"/>
    </source>
</evidence>
<proteinExistence type="predicted"/>
<keyword evidence="1" id="KW-0732">Signal</keyword>
<reference evidence="2" key="1">
    <citation type="submission" date="2021-01" db="EMBL/GenBank/DDBJ databases">
        <title>Fulvivirga kasyanovii gen. nov., sp nov., a novel member of the phylum Bacteroidetes isolated from seawater in a mussel farm.</title>
        <authorList>
            <person name="Zhao L.-H."/>
            <person name="Wang Z.-J."/>
        </authorList>
    </citation>
    <scope>NUCLEOTIDE SEQUENCE</scope>
    <source>
        <strain evidence="2">29W222</strain>
    </source>
</reference>
<name>A0A937FVW1_9BACT</name>
<evidence type="ECO:0000256" key="1">
    <source>
        <dbReference type="SAM" id="SignalP"/>
    </source>
</evidence>
<dbReference type="RefSeq" id="WP_202854853.1">
    <property type="nucleotide sequence ID" value="NZ_JAEUGD010000004.1"/>
</dbReference>